<organism evidence="2 3">
    <name type="scientific">Hymenobacter polaris</name>
    <dbReference type="NCBI Taxonomy" id="2682546"/>
    <lineage>
        <taxon>Bacteria</taxon>
        <taxon>Pseudomonadati</taxon>
        <taxon>Bacteroidota</taxon>
        <taxon>Cytophagia</taxon>
        <taxon>Cytophagales</taxon>
        <taxon>Hymenobacteraceae</taxon>
        <taxon>Hymenobacter</taxon>
    </lineage>
</organism>
<evidence type="ECO:0008006" key="4">
    <source>
        <dbReference type="Google" id="ProtNLM"/>
    </source>
</evidence>
<feature type="transmembrane region" description="Helical" evidence="1">
    <location>
        <begin position="155"/>
        <end position="176"/>
    </location>
</feature>
<dbReference type="Pfam" id="PF03729">
    <property type="entry name" value="DUF308"/>
    <property type="match status" value="1"/>
</dbReference>
<comment type="caution">
    <text evidence="2">The sequence shown here is derived from an EMBL/GenBank/DDBJ whole genome shotgun (WGS) entry which is preliminary data.</text>
</comment>
<name>A0A7Y0FKY4_9BACT</name>
<accession>A0A7Y0FKY4</accession>
<dbReference type="AlphaFoldDB" id="A0A7Y0FKY4"/>
<keyword evidence="1" id="KW-0812">Transmembrane</keyword>
<dbReference type="EMBL" id="JABBGH010000001">
    <property type="protein sequence ID" value="NML64242.1"/>
    <property type="molecule type" value="Genomic_DNA"/>
</dbReference>
<dbReference type="PANTHER" id="PTHR34989:SF1">
    <property type="entry name" value="PROTEIN HDED"/>
    <property type="match status" value="1"/>
</dbReference>
<gene>
    <name evidence="2" type="ORF">HHL22_03390</name>
</gene>
<evidence type="ECO:0000313" key="2">
    <source>
        <dbReference type="EMBL" id="NML64242.1"/>
    </source>
</evidence>
<dbReference type="RefSeq" id="WP_169529553.1">
    <property type="nucleotide sequence ID" value="NZ_JABBGH010000001.1"/>
</dbReference>
<sequence>MEVTNNPLRSAAANWWVYVVGGLALFLLGLYAFSSPAGAFLGLTVYFAAVILFNGVGNVLFAVSNRTRLRGWVGLLVLGLAEVALGAYLFSAPGVAAGTLAYFIGFWLLLRSGSLVAKSFTLRRLGYRNWGWTLALGLLGIVLGFMVLANPAIGALGATVWVAIALVVLGVALMVLGWRLRSASAHAA</sequence>
<evidence type="ECO:0000256" key="1">
    <source>
        <dbReference type="SAM" id="Phobius"/>
    </source>
</evidence>
<feature type="transmembrane region" description="Helical" evidence="1">
    <location>
        <begin position="96"/>
        <end position="117"/>
    </location>
</feature>
<dbReference type="PANTHER" id="PTHR34989">
    <property type="entry name" value="PROTEIN HDED"/>
    <property type="match status" value="1"/>
</dbReference>
<feature type="transmembrane region" description="Helical" evidence="1">
    <location>
        <begin position="12"/>
        <end position="33"/>
    </location>
</feature>
<feature type="transmembrane region" description="Helical" evidence="1">
    <location>
        <begin position="72"/>
        <end position="90"/>
    </location>
</feature>
<keyword evidence="3" id="KW-1185">Reference proteome</keyword>
<evidence type="ECO:0000313" key="3">
    <source>
        <dbReference type="Proteomes" id="UP000559626"/>
    </source>
</evidence>
<proteinExistence type="predicted"/>
<dbReference type="Proteomes" id="UP000559626">
    <property type="component" value="Unassembled WGS sequence"/>
</dbReference>
<dbReference type="InterPro" id="IPR052712">
    <property type="entry name" value="Acid_resist_chaperone_HdeD"/>
</dbReference>
<keyword evidence="1" id="KW-1133">Transmembrane helix</keyword>
<dbReference type="InterPro" id="IPR005325">
    <property type="entry name" value="DUF308_memb"/>
</dbReference>
<feature type="transmembrane region" description="Helical" evidence="1">
    <location>
        <begin position="129"/>
        <end position="149"/>
    </location>
</feature>
<reference evidence="2 3" key="1">
    <citation type="submission" date="2020-04" db="EMBL/GenBank/DDBJ databases">
        <title>Hymenobacter polaris sp. nov., isolated from Arctic soil.</title>
        <authorList>
            <person name="Dahal R.H."/>
        </authorList>
    </citation>
    <scope>NUCLEOTIDE SEQUENCE [LARGE SCALE GENOMIC DNA]</scope>
    <source>
        <strain evidence="2 3">RP-2-7</strain>
    </source>
</reference>
<keyword evidence="1" id="KW-0472">Membrane</keyword>
<feature type="transmembrane region" description="Helical" evidence="1">
    <location>
        <begin position="39"/>
        <end position="60"/>
    </location>
</feature>
<protein>
    <recommendedName>
        <fullName evidence="4">HdeD family acid-resistance protein</fullName>
    </recommendedName>
</protein>
<dbReference type="GO" id="GO:0005886">
    <property type="term" value="C:plasma membrane"/>
    <property type="evidence" value="ECO:0007669"/>
    <property type="project" value="TreeGrafter"/>
</dbReference>